<keyword evidence="4" id="KW-1185">Reference proteome</keyword>
<dbReference type="InterPro" id="IPR006015">
    <property type="entry name" value="Universal_stress_UspA"/>
</dbReference>
<evidence type="ECO:0000313" key="3">
    <source>
        <dbReference type="EMBL" id="MFH6771337.1"/>
    </source>
</evidence>
<comment type="caution">
    <text evidence="3">The sequence shown here is derived from an EMBL/GenBank/DDBJ whole genome shotgun (WGS) entry which is preliminary data.</text>
</comment>
<reference evidence="3 4" key="1">
    <citation type="submission" date="2024-02" db="EMBL/GenBank/DDBJ databases">
        <title>A Gaetbulibacter species isolated from tidal flats and genomic insights of their niches.</title>
        <authorList>
            <person name="Ye Y."/>
        </authorList>
    </citation>
    <scope>NUCLEOTIDE SEQUENCE [LARGE SCALE GENOMIC DNA]</scope>
    <source>
        <strain evidence="3 4">KYW382</strain>
    </source>
</reference>
<evidence type="ECO:0000259" key="2">
    <source>
        <dbReference type="Pfam" id="PF00582"/>
    </source>
</evidence>
<sequence length="280" mass="32336">MKNILLPIDFSDNSWNAVSYAVQLFKNETCTFYLLNTYTPVVYHVEYVLASPAQYGIQDTVRENSLNGLEEFRTRIKTEFKNPKHTIEAISAFNTLIQEVEYQVEEKNIHYVIMGTQGATGAKEILFGSNTVHVLKSVKCPVIAVPGKFFFETPHEVLFPNDFEVAFRHRDLKPILEICSLYNTRVNILHISSGYDLTKFQEENKKFLEESFKNIAHLFHDVSFQTVEEGIANFQLKAKINLLVMINNKHSFFENLFFKNTIKQIGFHVNVPFLVIPLQT</sequence>
<accession>A0ABW7MWZ5</accession>
<dbReference type="PANTHER" id="PTHR46268:SF6">
    <property type="entry name" value="UNIVERSAL STRESS PROTEIN UP12"/>
    <property type="match status" value="1"/>
</dbReference>
<dbReference type="Gene3D" id="3.40.50.12370">
    <property type="match status" value="1"/>
</dbReference>
<dbReference type="PRINTS" id="PR01438">
    <property type="entry name" value="UNVRSLSTRESS"/>
</dbReference>
<protein>
    <submittedName>
        <fullName evidence="3">Universal stress protein</fullName>
    </submittedName>
</protein>
<name>A0ABW7MWZ5_9FLAO</name>
<dbReference type="InterPro" id="IPR006016">
    <property type="entry name" value="UspA"/>
</dbReference>
<dbReference type="PANTHER" id="PTHR46268">
    <property type="entry name" value="STRESS RESPONSE PROTEIN NHAX"/>
    <property type="match status" value="1"/>
</dbReference>
<dbReference type="SUPFAM" id="SSF52402">
    <property type="entry name" value="Adenine nucleotide alpha hydrolases-like"/>
    <property type="match status" value="2"/>
</dbReference>
<proteinExistence type="inferred from homology"/>
<evidence type="ECO:0000256" key="1">
    <source>
        <dbReference type="ARBA" id="ARBA00008791"/>
    </source>
</evidence>
<dbReference type="EMBL" id="JBAWKB010000001">
    <property type="protein sequence ID" value="MFH6771337.1"/>
    <property type="molecule type" value="Genomic_DNA"/>
</dbReference>
<dbReference type="Proteomes" id="UP001610100">
    <property type="component" value="Unassembled WGS sequence"/>
</dbReference>
<organism evidence="3 4">
    <name type="scientific">Gaetbulibacter aestuarii</name>
    <dbReference type="NCBI Taxonomy" id="1502358"/>
    <lineage>
        <taxon>Bacteria</taxon>
        <taxon>Pseudomonadati</taxon>
        <taxon>Bacteroidota</taxon>
        <taxon>Flavobacteriia</taxon>
        <taxon>Flavobacteriales</taxon>
        <taxon>Flavobacteriaceae</taxon>
        <taxon>Gaetbulibacter</taxon>
    </lineage>
</organism>
<comment type="similarity">
    <text evidence="1">Belongs to the universal stress protein A family.</text>
</comment>
<dbReference type="RefSeq" id="WP_344740379.1">
    <property type="nucleotide sequence ID" value="NZ_BAABAY010000001.1"/>
</dbReference>
<dbReference type="Pfam" id="PF00582">
    <property type="entry name" value="Usp"/>
    <property type="match status" value="1"/>
</dbReference>
<dbReference type="CDD" id="cd00293">
    <property type="entry name" value="USP-like"/>
    <property type="match status" value="1"/>
</dbReference>
<gene>
    <name evidence="3" type="ORF">V8G58_05265</name>
</gene>
<feature type="domain" description="UspA" evidence="2">
    <location>
        <begin position="1"/>
        <end position="146"/>
    </location>
</feature>
<evidence type="ECO:0000313" key="4">
    <source>
        <dbReference type="Proteomes" id="UP001610100"/>
    </source>
</evidence>